<feature type="domain" description="Alpha-galactosidase NEW3" evidence="1">
    <location>
        <begin position="296"/>
        <end position="371"/>
    </location>
</feature>
<name>A0A133ULU5_9EURY</name>
<proteinExistence type="predicted"/>
<comment type="caution">
    <text evidence="2">The sequence shown here is derived from an EMBL/GenBank/DDBJ whole genome shotgun (WGS) entry which is preliminary data.</text>
</comment>
<dbReference type="Proteomes" id="UP000070284">
    <property type="component" value="Unassembled WGS sequence"/>
</dbReference>
<feature type="domain" description="Alpha-galactosidase NEW3" evidence="1">
    <location>
        <begin position="62"/>
        <end position="138"/>
    </location>
</feature>
<dbReference type="EMBL" id="LHXO01000022">
    <property type="protein sequence ID" value="KXA95208.1"/>
    <property type="molecule type" value="Genomic_DNA"/>
</dbReference>
<dbReference type="InterPro" id="IPR018905">
    <property type="entry name" value="A-galactase_NEW3"/>
</dbReference>
<organism evidence="2 3">
    <name type="scientific">candidate division MSBL1 archaeon SCGC-AAA259E19</name>
    <dbReference type="NCBI Taxonomy" id="1698264"/>
    <lineage>
        <taxon>Archaea</taxon>
        <taxon>Methanobacteriati</taxon>
        <taxon>Methanobacteriota</taxon>
        <taxon>candidate division MSBL1</taxon>
    </lineage>
</organism>
<dbReference type="PANTHER" id="PTHR39198">
    <property type="entry name" value="HYPOTHETICAL MEMBRANE PROTEIN, CONSERVED"/>
    <property type="match status" value="1"/>
</dbReference>
<protein>
    <recommendedName>
        <fullName evidence="1">Alpha-galactosidase NEW3 domain-containing protein</fullName>
    </recommendedName>
</protein>
<dbReference type="AlphaFoldDB" id="A0A133ULU5"/>
<feature type="domain" description="Alpha-galactosidase NEW3" evidence="1">
    <location>
        <begin position="187"/>
        <end position="257"/>
    </location>
</feature>
<evidence type="ECO:0000313" key="3">
    <source>
        <dbReference type="Proteomes" id="UP000070284"/>
    </source>
</evidence>
<accession>A0A133ULU5</accession>
<dbReference type="InterPro" id="IPR013783">
    <property type="entry name" value="Ig-like_fold"/>
</dbReference>
<dbReference type="Pfam" id="PF10633">
    <property type="entry name" value="NPCBM_assoc"/>
    <property type="match status" value="3"/>
</dbReference>
<sequence length="393" mass="43129">MREISLDVSLPPEVQAGDYGVFVRALNGKGGVITSRKVTVTVEPGPAQEIRLSTNTPKIRTTRGQKVEFSIDVKNRGSSKTIDYKVQVPGGWKNSITPRFGNKKIRSQSFRSGEEKNIELSVTVPQTASPGTYPVKLKGSSGTAQDTLELSVRVPGTYELGIYRGEKKKNIKIQNEQEGTVQIVAETVVPLSVKNEGSSGLENIQFKTGWGLPDEWKTDFDPDQISKLQPGEIKKVFLTVKPPQDADQGDQSFEVTAIANKPYRRKASVDLTVSAYPGTYKLGITTRRGRKSIQIERGTEDTVQIAIKNMGNAPLGDIHFRSGWALPKGWKTEFKPDQISKLQPGETKKVFLMVKPPQDAVPGDYSFDVTAASEKTAITTKICSSNPSKEKTT</sequence>
<evidence type="ECO:0000313" key="2">
    <source>
        <dbReference type="EMBL" id="KXA95208.1"/>
    </source>
</evidence>
<gene>
    <name evidence="2" type="ORF">AKJ65_02310</name>
</gene>
<evidence type="ECO:0000259" key="1">
    <source>
        <dbReference type="Pfam" id="PF10633"/>
    </source>
</evidence>
<reference evidence="2 3" key="1">
    <citation type="journal article" date="2016" name="Sci. Rep.">
        <title>Metabolic traits of an uncultured archaeal lineage -MSBL1- from brine pools of the Red Sea.</title>
        <authorList>
            <person name="Mwirichia R."/>
            <person name="Alam I."/>
            <person name="Rashid M."/>
            <person name="Vinu M."/>
            <person name="Ba-Alawi W."/>
            <person name="Anthony Kamau A."/>
            <person name="Kamanda Ngugi D."/>
            <person name="Goker M."/>
            <person name="Klenk H.P."/>
            <person name="Bajic V."/>
            <person name="Stingl U."/>
        </authorList>
    </citation>
    <scope>NUCLEOTIDE SEQUENCE [LARGE SCALE GENOMIC DNA]</scope>
    <source>
        <strain evidence="2">SCGC-AAA259E19</strain>
    </source>
</reference>
<dbReference type="Gene3D" id="2.60.40.10">
    <property type="entry name" value="Immunoglobulins"/>
    <property type="match status" value="2"/>
</dbReference>
<keyword evidence="3" id="KW-1185">Reference proteome</keyword>
<dbReference type="PANTHER" id="PTHR39198:SF1">
    <property type="entry name" value="ALPHA-GALACTOSIDASE NEW3 DOMAIN-CONTAINING PROTEIN"/>
    <property type="match status" value="1"/>
</dbReference>